<keyword evidence="4" id="KW-1185">Reference proteome</keyword>
<proteinExistence type="predicted"/>
<evidence type="ECO:0000256" key="2">
    <source>
        <dbReference type="SAM" id="Phobius"/>
    </source>
</evidence>
<dbReference type="RefSeq" id="WP_062998922.1">
    <property type="nucleotide sequence ID" value="NZ_BMMH01000009.1"/>
</dbReference>
<protein>
    <submittedName>
        <fullName evidence="3">Uncharacterized protein</fullName>
    </submittedName>
</protein>
<organism evidence="3 4">
    <name type="scientific">Nocardia jinanensis</name>
    <dbReference type="NCBI Taxonomy" id="382504"/>
    <lineage>
        <taxon>Bacteria</taxon>
        <taxon>Bacillati</taxon>
        <taxon>Actinomycetota</taxon>
        <taxon>Actinomycetes</taxon>
        <taxon>Mycobacteriales</taxon>
        <taxon>Nocardiaceae</taxon>
        <taxon>Nocardia</taxon>
    </lineage>
</organism>
<gene>
    <name evidence="3" type="ORF">GCM10011588_43810</name>
</gene>
<comment type="caution">
    <text evidence="3">The sequence shown here is derived from an EMBL/GenBank/DDBJ whole genome shotgun (WGS) entry which is preliminary data.</text>
</comment>
<dbReference type="InterPro" id="IPR045713">
    <property type="entry name" value="DUF6069"/>
</dbReference>
<feature type="region of interest" description="Disordered" evidence="1">
    <location>
        <begin position="1"/>
        <end position="50"/>
    </location>
</feature>
<evidence type="ECO:0000313" key="4">
    <source>
        <dbReference type="Proteomes" id="UP000638263"/>
    </source>
</evidence>
<keyword evidence="2" id="KW-1133">Transmembrane helix</keyword>
<keyword evidence="2" id="KW-0812">Transmembrane</keyword>
<evidence type="ECO:0000256" key="1">
    <source>
        <dbReference type="SAM" id="MobiDB-lite"/>
    </source>
</evidence>
<dbReference type="Proteomes" id="UP000638263">
    <property type="component" value="Unassembled WGS sequence"/>
</dbReference>
<feature type="transmembrane region" description="Helical" evidence="2">
    <location>
        <begin position="76"/>
        <end position="102"/>
    </location>
</feature>
<feature type="transmembrane region" description="Helical" evidence="2">
    <location>
        <begin position="178"/>
        <end position="204"/>
    </location>
</feature>
<name>A0A917RT15_9NOCA</name>
<feature type="transmembrane region" description="Helical" evidence="2">
    <location>
        <begin position="151"/>
        <end position="172"/>
    </location>
</feature>
<evidence type="ECO:0000313" key="3">
    <source>
        <dbReference type="EMBL" id="GGL24231.1"/>
    </source>
</evidence>
<sequence>MTEPPHNYGRQDPRRQGYPPTQAYSQPQGRAPQQPDYGHPPEYGQQPEYGHQVEYGYESDRPEPQSNEPKINLGRLWAGGVGTAIVVALVIVVLIMLVRGILNISVLSPEGAGAYGTVSTTSYAVAGGAAAIAATGLLNLLLALMPSPMQFFYWITGLVTALATLVPFTLVAGVDAKIATAVINLIAGLCIISLLGGVGAGAIIRRPQSQY</sequence>
<feature type="transmembrane region" description="Helical" evidence="2">
    <location>
        <begin position="122"/>
        <end position="144"/>
    </location>
</feature>
<accession>A0A917RT15</accession>
<keyword evidence="2" id="KW-0472">Membrane</keyword>
<dbReference type="Pfam" id="PF19545">
    <property type="entry name" value="DUF6069"/>
    <property type="match status" value="1"/>
</dbReference>
<dbReference type="EMBL" id="BMMH01000009">
    <property type="protein sequence ID" value="GGL24231.1"/>
    <property type="molecule type" value="Genomic_DNA"/>
</dbReference>
<dbReference type="AlphaFoldDB" id="A0A917RT15"/>
<reference evidence="3" key="2">
    <citation type="submission" date="2020-09" db="EMBL/GenBank/DDBJ databases">
        <authorList>
            <person name="Sun Q."/>
            <person name="Zhou Y."/>
        </authorList>
    </citation>
    <scope>NUCLEOTIDE SEQUENCE</scope>
    <source>
        <strain evidence="3">CGMCC 4.3508</strain>
    </source>
</reference>
<reference evidence="3" key="1">
    <citation type="journal article" date="2014" name="Int. J. Syst. Evol. Microbiol.">
        <title>Complete genome sequence of Corynebacterium casei LMG S-19264T (=DSM 44701T), isolated from a smear-ripened cheese.</title>
        <authorList>
            <consortium name="US DOE Joint Genome Institute (JGI-PGF)"/>
            <person name="Walter F."/>
            <person name="Albersmeier A."/>
            <person name="Kalinowski J."/>
            <person name="Ruckert C."/>
        </authorList>
    </citation>
    <scope>NUCLEOTIDE SEQUENCE</scope>
    <source>
        <strain evidence="3">CGMCC 4.3508</strain>
    </source>
</reference>